<reference evidence="1" key="1">
    <citation type="thesis" date="2020" institute="ProQuest LLC" country="789 East Eisenhower Parkway, Ann Arbor, MI, USA">
        <title>Comparative Genomics and Chromosome Evolution.</title>
        <authorList>
            <person name="Mudd A.B."/>
        </authorList>
    </citation>
    <scope>NUCLEOTIDE SEQUENCE</scope>
    <source>
        <strain evidence="1">HN-11 Male</strain>
        <tissue evidence="1">Kidney and liver</tissue>
    </source>
</reference>
<dbReference type="AlphaFoldDB" id="A0A8J6B843"/>
<protein>
    <submittedName>
        <fullName evidence="1">Uncharacterized protein</fullName>
    </submittedName>
</protein>
<evidence type="ECO:0000313" key="2">
    <source>
        <dbReference type="Proteomes" id="UP000770717"/>
    </source>
</evidence>
<keyword evidence="2" id="KW-1185">Reference proteome</keyword>
<dbReference type="EMBL" id="WNTK01011484">
    <property type="protein sequence ID" value="KAG9462406.1"/>
    <property type="molecule type" value="Genomic_DNA"/>
</dbReference>
<gene>
    <name evidence="1" type="ORF">GDO78_014186</name>
</gene>
<evidence type="ECO:0000313" key="1">
    <source>
        <dbReference type="EMBL" id="KAG9462406.1"/>
    </source>
</evidence>
<sequence>MVYVILCLRFGQREAPSGVFTISITQYYTMNIQQPHVSLGFEKINSQTGHLQNLGNIFYVIVKPRLQRGQFNLFSDILKTSGLLRGSTFLYLLPPFHHLKTQGLSFHR</sequence>
<comment type="caution">
    <text evidence="1">The sequence shown here is derived from an EMBL/GenBank/DDBJ whole genome shotgun (WGS) entry which is preliminary data.</text>
</comment>
<accession>A0A8J6B843</accession>
<proteinExistence type="predicted"/>
<dbReference type="Proteomes" id="UP000770717">
    <property type="component" value="Unassembled WGS sequence"/>
</dbReference>
<name>A0A8J6B843_ELECQ</name>
<organism evidence="1 2">
    <name type="scientific">Eleutherodactylus coqui</name>
    <name type="common">Puerto Rican coqui</name>
    <dbReference type="NCBI Taxonomy" id="57060"/>
    <lineage>
        <taxon>Eukaryota</taxon>
        <taxon>Metazoa</taxon>
        <taxon>Chordata</taxon>
        <taxon>Craniata</taxon>
        <taxon>Vertebrata</taxon>
        <taxon>Euteleostomi</taxon>
        <taxon>Amphibia</taxon>
        <taxon>Batrachia</taxon>
        <taxon>Anura</taxon>
        <taxon>Neobatrachia</taxon>
        <taxon>Hyloidea</taxon>
        <taxon>Eleutherodactylidae</taxon>
        <taxon>Eleutherodactylinae</taxon>
        <taxon>Eleutherodactylus</taxon>
        <taxon>Eleutherodactylus</taxon>
    </lineage>
</organism>